<sequence length="107" mass="11811">MVAYTLAAIYVEIGTFSIKAVLSTKERITSSIMYSLLKTTQNGALQCQALPKLQPDKTVGDPSTPAPRLPRESDTALFDFEPEQQKLTEKSLIPHTKVIFVVKISTN</sequence>
<gene>
    <name evidence="2" type="ORF">A2720_02470</name>
</gene>
<feature type="region of interest" description="Disordered" evidence="1">
    <location>
        <begin position="54"/>
        <end position="73"/>
    </location>
</feature>
<evidence type="ECO:0000256" key="1">
    <source>
        <dbReference type="SAM" id="MobiDB-lite"/>
    </source>
</evidence>
<dbReference type="Proteomes" id="UP000178892">
    <property type="component" value="Unassembled WGS sequence"/>
</dbReference>
<accession>A0A1F5NUN6</accession>
<evidence type="ECO:0000313" key="3">
    <source>
        <dbReference type="Proteomes" id="UP000178892"/>
    </source>
</evidence>
<reference evidence="2 3" key="1">
    <citation type="journal article" date="2016" name="Nat. Commun.">
        <title>Thousands of microbial genomes shed light on interconnected biogeochemical processes in an aquifer system.</title>
        <authorList>
            <person name="Anantharaman K."/>
            <person name="Brown C.T."/>
            <person name="Hug L.A."/>
            <person name="Sharon I."/>
            <person name="Castelle C.J."/>
            <person name="Probst A.J."/>
            <person name="Thomas B.C."/>
            <person name="Singh A."/>
            <person name="Wilkins M.J."/>
            <person name="Karaoz U."/>
            <person name="Brodie E.L."/>
            <person name="Williams K.H."/>
            <person name="Hubbard S.S."/>
            <person name="Banfield J.F."/>
        </authorList>
    </citation>
    <scope>NUCLEOTIDE SEQUENCE [LARGE SCALE GENOMIC DNA]</scope>
</reference>
<proteinExistence type="predicted"/>
<name>A0A1F5NUN6_9BACT</name>
<dbReference type="AlphaFoldDB" id="A0A1F5NUN6"/>
<evidence type="ECO:0000313" key="2">
    <source>
        <dbReference type="EMBL" id="OGE81381.1"/>
    </source>
</evidence>
<protein>
    <submittedName>
        <fullName evidence="2">Uncharacterized protein</fullName>
    </submittedName>
</protein>
<comment type="caution">
    <text evidence="2">The sequence shown here is derived from an EMBL/GenBank/DDBJ whole genome shotgun (WGS) entry which is preliminary data.</text>
</comment>
<organism evidence="2 3">
    <name type="scientific">Candidatus Doudnabacteria bacterium RIFCSPHIGHO2_01_FULL_46_24</name>
    <dbReference type="NCBI Taxonomy" id="1817825"/>
    <lineage>
        <taxon>Bacteria</taxon>
        <taxon>Candidatus Doudnaibacteriota</taxon>
    </lineage>
</organism>
<dbReference type="EMBL" id="MFEL01000008">
    <property type="protein sequence ID" value="OGE81381.1"/>
    <property type="molecule type" value="Genomic_DNA"/>
</dbReference>